<protein>
    <submittedName>
        <fullName evidence="1">Uncharacterized protein</fullName>
    </submittedName>
</protein>
<evidence type="ECO:0000313" key="3">
    <source>
        <dbReference type="Proteomes" id="UP001228581"/>
    </source>
</evidence>
<evidence type="ECO:0000313" key="1">
    <source>
        <dbReference type="EMBL" id="MDJ1483654.1"/>
    </source>
</evidence>
<accession>A0AAE3QVQ1</accession>
<keyword evidence="3" id="KW-1185">Reference proteome</keyword>
<evidence type="ECO:0000313" key="2">
    <source>
        <dbReference type="EMBL" id="MDJ1497819.1"/>
    </source>
</evidence>
<name>A0AAE3QVQ1_9BACT</name>
<proteinExistence type="predicted"/>
<comment type="caution">
    <text evidence="1">The sequence shown here is derived from an EMBL/GenBank/DDBJ whole genome shotgun (WGS) entry which is preliminary data.</text>
</comment>
<dbReference type="AlphaFoldDB" id="A0AAE3QVQ1"/>
<sequence length="513" mass="60483">MKKRILILAVLLAWINPILTRAQLNQVLRLELPLKEDDYEDLIYDVTPLEKQGLLVSTQPRFPSGRDGNVWNITRYDTTLHQIWANQYKVDHLFEPVNTYLDSSYYYVLLAQPDSKKFKIFRLDLITGDHEWMDGNTLTYIYMTEFKVLSNTAFIGGIVNYRPVVLTFNFFDKRTRVLPALYEPRTELNHIQIDPYQRISNVLIYTQERNHGKLSVRSFDYSGKVVQNVTLESPKEKGLITGRITSLNEQEKLIMGHYAYKNLPYSQGLFMAKLNGNNQEYIKYFQFNDFKNFFNFMKPRRQEKIKERILKKRQKGKEMLLHYKLLMHDIIETSDQYILVAEAFYPQYRSGTSYGYAYAPIGNLGRSYGDRVFEGYHYTHAVICGFDKSGNLLWDNSFEIQNIVNYNLREMVEVAFDQDKIILTYPEEGEIHTKVIRGNDVLKEKEKFKIATNFEEDKVIDSDDVNIDFWYNKYFISWGTQEIQGARTVGSSKRRVFYLNKITYDANLTTRQE</sequence>
<gene>
    <name evidence="1" type="ORF">QNI16_24360</name>
    <name evidence="2" type="ORF">QNI19_33065</name>
</gene>
<dbReference type="EMBL" id="JASJOS010000012">
    <property type="protein sequence ID" value="MDJ1483654.1"/>
    <property type="molecule type" value="Genomic_DNA"/>
</dbReference>
<organism evidence="1 4">
    <name type="scientific">Xanthocytophaga flava</name>
    <dbReference type="NCBI Taxonomy" id="3048013"/>
    <lineage>
        <taxon>Bacteria</taxon>
        <taxon>Pseudomonadati</taxon>
        <taxon>Bacteroidota</taxon>
        <taxon>Cytophagia</taxon>
        <taxon>Cytophagales</taxon>
        <taxon>Rhodocytophagaceae</taxon>
        <taxon>Xanthocytophaga</taxon>
    </lineage>
</organism>
<dbReference type="RefSeq" id="WP_313983832.1">
    <property type="nucleotide sequence ID" value="NZ_JASJOR010000032.1"/>
</dbReference>
<dbReference type="Proteomes" id="UP001241110">
    <property type="component" value="Unassembled WGS sequence"/>
</dbReference>
<dbReference type="Proteomes" id="UP001228581">
    <property type="component" value="Unassembled WGS sequence"/>
</dbReference>
<reference evidence="1 3" key="1">
    <citation type="submission" date="2023-05" db="EMBL/GenBank/DDBJ databases">
        <authorList>
            <person name="Zhang X."/>
        </authorList>
    </citation>
    <scope>NUCLEOTIDE SEQUENCE</scope>
    <source>
        <strain evidence="2 3">DM2B3-1</strain>
        <strain evidence="1">YF14B1</strain>
    </source>
</reference>
<evidence type="ECO:0000313" key="4">
    <source>
        <dbReference type="Proteomes" id="UP001241110"/>
    </source>
</evidence>
<dbReference type="EMBL" id="JASJOT010000036">
    <property type="protein sequence ID" value="MDJ1497819.1"/>
    <property type="molecule type" value="Genomic_DNA"/>
</dbReference>